<sequence>MSRPNRIYCKLIGCMEGNTAIVEIIGSPGVSPESFHPNPCVRLSTDLIPPHKRFPNSIVWFDIDWDRYIYVEPDETSEN</sequence>
<protein>
    <submittedName>
        <fullName evidence="1">Uncharacterized protein</fullName>
    </submittedName>
</protein>
<evidence type="ECO:0000313" key="2">
    <source>
        <dbReference type="Proteomes" id="UP000317243"/>
    </source>
</evidence>
<reference evidence="1 2" key="1">
    <citation type="submission" date="2019-02" db="EMBL/GenBank/DDBJ databases">
        <title>Deep-cultivation of Planctomycetes and their phenomic and genomic characterization uncovers novel biology.</title>
        <authorList>
            <person name="Wiegand S."/>
            <person name="Jogler M."/>
            <person name="Boedeker C."/>
            <person name="Pinto D."/>
            <person name="Vollmers J."/>
            <person name="Rivas-Marin E."/>
            <person name="Kohn T."/>
            <person name="Peeters S.H."/>
            <person name="Heuer A."/>
            <person name="Rast P."/>
            <person name="Oberbeckmann S."/>
            <person name="Bunk B."/>
            <person name="Jeske O."/>
            <person name="Meyerdierks A."/>
            <person name="Storesund J.E."/>
            <person name="Kallscheuer N."/>
            <person name="Luecker S."/>
            <person name="Lage O.M."/>
            <person name="Pohl T."/>
            <person name="Merkel B.J."/>
            <person name="Hornburger P."/>
            <person name="Mueller R.-W."/>
            <person name="Bruemmer F."/>
            <person name="Labrenz M."/>
            <person name="Spormann A.M."/>
            <person name="Op Den Camp H."/>
            <person name="Overmann J."/>
            <person name="Amann R."/>
            <person name="Jetten M.S.M."/>
            <person name="Mascher T."/>
            <person name="Medema M.H."/>
            <person name="Devos D.P."/>
            <person name="Kaster A.-K."/>
            <person name="Ovreas L."/>
            <person name="Rohde M."/>
            <person name="Galperin M.Y."/>
            <person name="Jogler C."/>
        </authorList>
    </citation>
    <scope>NUCLEOTIDE SEQUENCE [LARGE SCALE GENOMIC DNA]</scope>
    <source>
        <strain evidence="1 2">KOR42</strain>
    </source>
</reference>
<comment type="caution">
    <text evidence="1">The sequence shown here is derived from an EMBL/GenBank/DDBJ whole genome shotgun (WGS) entry which is preliminary data.</text>
</comment>
<keyword evidence="2" id="KW-1185">Reference proteome</keyword>
<dbReference type="EMBL" id="SIHI01000074">
    <property type="protein sequence ID" value="TWT35068.1"/>
    <property type="molecule type" value="Genomic_DNA"/>
</dbReference>
<proteinExistence type="predicted"/>
<name>A0A5C5V910_9PLAN</name>
<dbReference type="Proteomes" id="UP000317243">
    <property type="component" value="Unassembled WGS sequence"/>
</dbReference>
<accession>A0A5C5V910</accession>
<evidence type="ECO:0000313" key="1">
    <source>
        <dbReference type="EMBL" id="TWT35068.1"/>
    </source>
</evidence>
<gene>
    <name evidence="1" type="ORF">KOR42_52410</name>
</gene>
<dbReference type="AlphaFoldDB" id="A0A5C5V910"/>
<organism evidence="1 2">
    <name type="scientific">Thalassoglobus neptunius</name>
    <dbReference type="NCBI Taxonomy" id="1938619"/>
    <lineage>
        <taxon>Bacteria</taxon>
        <taxon>Pseudomonadati</taxon>
        <taxon>Planctomycetota</taxon>
        <taxon>Planctomycetia</taxon>
        <taxon>Planctomycetales</taxon>
        <taxon>Planctomycetaceae</taxon>
        <taxon>Thalassoglobus</taxon>
    </lineage>
</organism>